<comment type="similarity">
    <text evidence="1">Belongs to the zinc-associated anti-sigma factor (ZAS) superfamily. Anti-sigma-W factor family.</text>
</comment>
<evidence type="ECO:0000256" key="4">
    <source>
        <dbReference type="SAM" id="Phobius"/>
    </source>
</evidence>
<protein>
    <recommendedName>
        <fullName evidence="2">Anti-sigma-W factor RsiW</fullName>
    </recommendedName>
</protein>
<evidence type="ECO:0000313" key="6">
    <source>
        <dbReference type="EMBL" id="TBL75392.1"/>
    </source>
</evidence>
<dbReference type="OrthoDB" id="2381690at2"/>
<feature type="domain" description="Putative zinc-finger" evidence="5">
    <location>
        <begin position="3"/>
        <end position="37"/>
    </location>
</feature>
<gene>
    <name evidence="6" type="ORF">EYB31_23615</name>
</gene>
<evidence type="ECO:0000313" key="7">
    <source>
        <dbReference type="Proteomes" id="UP000293142"/>
    </source>
</evidence>
<feature type="compositionally biased region" description="Low complexity" evidence="3">
    <location>
        <begin position="202"/>
        <end position="213"/>
    </location>
</feature>
<dbReference type="AlphaFoldDB" id="A0A4Q9DP49"/>
<dbReference type="Pfam" id="PF13490">
    <property type="entry name" value="zf-HC2"/>
    <property type="match status" value="1"/>
</dbReference>
<feature type="region of interest" description="Disordered" evidence="3">
    <location>
        <begin position="146"/>
        <end position="336"/>
    </location>
</feature>
<dbReference type="InterPro" id="IPR041916">
    <property type="entry name" value="Anti_sigma_zinc_sf"/>
</dbReference>
<keyword evidence="7" id="KW-1185">Reference proteome</keyword>
<dbReference type="EMBL" id="SIRE01000017">
    <property type="protein sequence ID" value="TBL75392.1"/>
    <property type="molecule type" value="Genomic_DNA"/>
</dbReference>
<proteinExistence type="inferred from homology"/>
<keyword evidence="4" id="KW-1133">Transmembrane helix</keyword>
<keyword evidence="4" id="KW-0472">Membrane</keyword>
<accession>A0A4Q9DP49</accession>
<feature type="compositionally biased region" description="Low complexity" evidence="3">
    <location>
        <begin position="184"/>
        <end position="194"/>
    </location>
</feature>
<dbReference type="InterPro" id="IPR027383">
    <property type="entry name" value="Znf_put"/>
</dbReference>
<feature type="transmembrane region" description="Helical" evidence="4">
    <location>
        <begin position="111"/>
        <end position="129"/>
    </location>
</feature>
<feature type="compositionally biased region" description="Basic and acidic residues" evidence="3">
    <location>
        <begin position="169"/>
        <end position="183"/>
    </location>
</feature>
<dbReference type="Gene3D" id="1.10.10.1320">
    <property type="entry name" value="Anti-sigma factor, zinc-finger domain"/>
    <property type="match status" value="1"/>
</dbReference>
<organism evidence="6 7">
    <name type="scientific">Paenibacillus thalictri</name>
    <dbReference type="NCBI Taxonomy" id="2527873"/>
    <lineage>
        <taxon>Bacteria</taxon>
        <taxon>Bacillati</taxon>
        <taxon>Bacillota</taxon>
        <taxon>Bacilli</taxon>
        <taxon>Bacillales</taxon>
        <taxon>Paenibacillaceae</taxon>
        <taxon>Paenibacillus</taxon>
    </lineage>
</organism>
<feature type="compositionally biased region" description="Low complexity" evidence="3">
    <location>
        <begin position="286"/>
        <end position="297"/>
    </location>
</feature>
<name>A0A4Q9DP49_9BACL</name>
<keyword evidence="4" id="KW-0812">Transmembrane</keyword>
<feature type="compositionally biased region" description="Low complexity" evidence="3">
    <location>
        <begin position="151"/>
        <end position="167"/>
    </location>
</feature>
<dbReference type="Proteomes" id="UP000293142">
    <property type="component" value="Unassembled WGS sequence"/>
</dbReference>
<evidence type="ECO:0000259" key="5">
    <source>
        <dbReference type="Pfam" id="PF13490"/>
    </source>
</evidence>
<evidence type="ECO:0000256" key="1">
    <source>
        <dbReference type="ARBA" id="ARBA00024353"/>
    </source>
</evidence>
<feature type="compositionally biased region" description="Low complexity" evidence="3">
    <location>
        <begin position="304"/>
        <end position="316"/>
    </location>
</feature>
<sequence>MNCQEVMELMQRYLDKDLEEGEHLALMSHIQQCEECAELFARLKHLSSELENLPKVTPSFSLVDAIIPRLAELDLERSERGAAVPAPASSEELSIGRREAKPRRLRDRISLGWIGGVVAAGLALGLFIFNNPQSTRFNADEMLPTANHQKSSTAAGSAAGSASSAAAEQKMRSDDGANAKRAAEPQAAPAAGADSDMKAADKAPASAPPASAAEPKKDMKAGPAANASNNAASPVQNNAAQQAAPPAIGERASGPVASPPAAFKEAEAPKIAEASPYAAGSGGGAAPSVEPSPAGAPAAPPQETPAASASEAPAASDKVAQQMSADSVQDQAGAEAHSFAAVPKAKGIGDSQAAAPMGIAAAPNQAVMASKDGSMLAKVEDRRIVIAGSDGKLLFTSKKQWSESDQVTLVGWTDEVTFTYQVAAAGSVKTYTVNMKTRAEAEKTTSP</sequence>
<reference evidence="6 7" key="1">
    <citation type="submission" date="2019-02" db="EMBL/GenBank/DDBJ databases">
        <title>Paenibacillus sp. nov., isolated from surface-sterilized tissue of Thalictrum simplex L.</title>
        <authorList>
            <person name="Tuo L."/>
        </authorList>
    </citation>
    <scope>NUCLEOTIDE SEQUENCE [LARGE SCALE GENOMIC DNA]</scope>
    <source>
        <strain evidence="6 7">N2SHLJ1</strain>
    </source>
</reference>
<feature type="compositionally biased region" description="Low complexity" evidence="3">
    <location>
        <begin position="223"/>
        <end position="247"/>
    </location>
</feature>
<evidence type="ECO:0000256" key="2">
    <source>
        <dbReference type="ARBA" id="ARBA00024438"/>
    </source>
</evidence>
<feature type="compositionally biased region" description="Polar residues" evidence="3">
    <location>
        <begin position="319"/>
        <end position="330"/>
    </location>
</feature>
<comment type="caution">
    <text evidence="6">The sequence shown here is derived from an EMBL/GenBank/DDBJ whole genome shotgun (WGS) entry which is preliminary data.</text>
</comment>
<evidence type="ECO:0000256" key="3">
    <source>
        <dbReference type="SAM" id="MobiDB-lite"/>
    </source>
</evidence>